<feature type="compositionally biased region" description="Polar residues" evidence="1">
    <location>
        <begin position="81"/>
        <end position="93"/>
    </location>
</feature>
<feature type="compositionally biased region" description="Polar residues" evidence="1">
    <location>
        <begin position="62"/>
        <end position="74"/>
    </location>
</feature>
<dbReference type="Proteomes" id="UP001054821">
    <property type="component" value="Chromosome 7"/>
</dbReference>
<comment type="caution">
    <text evidence="2">The sequence shown here is derived from an EMBL/GenBank/DDBJ whole genome shotgun (WGS) entry which is preliminary data.</text>
</comment>
<dbReference type="EMBL" id="JAJFAZ020000007">
    <property type="protein sequence ID" value="KAI5316991.1"/>
    <property type="molecule type" value="Genomic_DNA"/>
</dbReference>
<sequence>MDSVLSTGTRKYLKATRKAKTGQPPVKSNGAGGWENHCGTRVLSTGTREYLKETGNGETGQPPVQSSGAGTSEYLNGPGNGETSQTPVQSNQPGGWGYHCCTRIKYRYTRISKGTWERRNWPTTCAVKSGRWLGKSLSDTCALSICARNYLKAIGNEENDQPPLQSNRAGG</sequence>
<protein>
    <submittedName>
        <fullName evidence="2">Uncharacterized protein</fullName>
    </submittedName>
</protein>
<evidence type="ECO:0000256" key="1">
    <source>
        <dbReference type="SAM" id="MobiDB-lite"/>
    </source>
</evidence>
<dbReference type="AlphaFoldDB" id="A0AAD4V398"/>
<feature type="compositionally biased region" description="Basic residues" evidence="1">
    <location>
        <begin position="11"/>
        <end position="20"/>
    </location>
</feature>
<keyword evidence="3" id="KW-1185">Reference proteome</keyword>
<gene>
    <name evidence="2" type="ORF">L3X38_036698</name>
</gene>
<organism evidence="2 3">
    <name type="scientific">Prunus dulcis</name>
    <name type="common">Almond</name>
    <name type="synonym">Amygdalus dulcis</name>
    <dbReference type="NCBI Taxonomy" id="3755"/>
    <lineage>
        <taxon>Eukaryota</taxon>
        <taxon>Viridiplantae</taxon>
        <taxon>Streptophyta</taxon>
        <taxon>Embryophyta</taxon>
        <taxon>Tracheophyta</taxon>
        <taxon>Spermatophyta</taxon>
        <taxon>Magnoliopsida</taxon>
        <taxon>eudicotyledons</taxon>
        <taxon>Gunneridae</taxon>
        <taxon>Pentapetalae</taxon>
        <taxon>rosids</taxon>
        <taxon>fabids</taxon>
        <taxon>Rosales</taxon>
        <taxon>Rosaceae</taxon>
        <taxon>Amygdaloideae</taxon>
        <taxon>Amygdaleae</taxon>
        <taxon>Prunus</taxon>
    </lineage>
</organism>
<accession>A0AAD4V398</accession>
<evidence type="ECO:0000313" key="3">
    <source>
        <dbReference type="Proteomes" id="UP001054821"/>
    </source>
</evidence>
<feature type="region of interest" description="Disordered" evidence="1">
    <location>
        <begin position="52"/>
        <end position="93"/>
    </location>
</feature>
<feature type="region of interest" description="Disordered" evidence="1">
    <location>
        <begin position="1"/>
        <end position="38"/>
    </location>
</feature>
<proteinExistence type="predicted"/>
<reference evidence="2 3" key="1">
    <citation type="journal article" date="2022" name="G3 (Bethesda)">
        <title>Whole-genome sequence and methylome profiling of the almond [Prunus dulcis (Mill.) D.A. Webb] cultivar 'Nonpareil'.</title>
        <authorList>
            <person name="D'Amico-Willman K.M."/>
            <person name="Ouma W.Z."/>
            <person name="Meulia T."/>
            <person name="Sideli G.M."/>
            <person name="Gradziel T.M."/>
            <person name="Fresnedo-Ramirez J."/>
        </authorList>
    </citation>
    <scope>NUCLEOTIDE SEQUENCE [LARGE SCALE GENOMIC DNA]</scope>
    <source>
        <strain evidence="2">Clone GOH B32 T37-40</strain>
    </source>
</reference>
<name>A0AAD4V398_PRUDU</name>
<evidence type="ECO:0000313" key="2">
    <source>
        <dbReference type="EMBL" id="KAI5316991.1"/>
    </source>
</evidence>